<name>A0ABQ8ISF8_DERPT</name>
<comment type="caution">
    <text evidence="1">The sequence shown here is derived from an EMBL/GenBank/DDBJ whole genome shotgun (WGS) entry which is preliminary data.</text>
</comment>
<sequence>MNRQSDSSLVSNNDTMNDNYVIEKNTAKPQRFNGLPAIRQIFDKQYFLYGNGFVNEIVNIHQQFEIKNKNHQKFVSNSHFRIAFDLIDQIKM</sequence>
<organism evidence="1 2">
    <name type="scientific">Dermatophagoides pteronyssinus</name>
    <name type="common">European house dust mite</name>
    <dbReference type="NCBI Taxonomy" id="6956"/>
    <lineage>
        <taxon>Eukaryota</taxon>
        <taxon>Metazoa</taxon>
        <taxon>Ecdysozoa</taxon>
        <taxon>Arthropoda</taxon>
        <taxon>Chelicerata</taxon>
        <taxon>Arachnida</taxon>
        <taxon>Acari</taxon>
        <taxon>Acariformes</taxon>
        <taxon>Sarcoptiformes</taxon>
        <taxon>Astigmata</taxon>
        <taxon>Psoroptidia</taxon>
        <taxon>Analgoidea</taxon>
        <taxon>Pyroglyphidae</taxon>
        <taxon>Dermatophagoidinae</taxon>
        <taxon>Dermatophagoides</taxon>
    </lineage>
</organism>
<reference evidence="1 2" key="2">
    <citation type="journal article" date="2022" name="Mol. Biol. Evol.">
        <title>Comparative Genomics Reveals Insights into the Divergent Evolution of Astigmatic Mites and Household Pest Adaptations.</title>
        <authorList>
            <person name="Xiong Q."/>
            <person name="Wan A.T."/>
            <person name="Liu X."/>
            <person name="Fung C.S."/>
            <person name="Xiao X."/>
            <person name="Malainual N."/>
            <person name="Hou J."/>
            <person name="Wang L."/>
            <person name="Wang M."/>
            <person name="Yang K.Y."/>
            <person name="Cui Y."/>
            <person name="Leung E.L."/>
            <person name="Nong W."/>
            <person name="Shin S.K."/>
            <person name="Au S.W."/>
            <person name="Jeong K.Y."/>
            <person name="Chew F.T."/>
            <person name="Hui J.H."/>
            <person name="Leung T.F."/>
            <person name="Tungtrongchitr A."/>
            <person name="Zhong N."/>
            <person name="Liu Z."/>
            <person name="Tsui S.K."/>
        </authorList>
    </citation>
    <scope>NUCLEOTIDE SEQUENCE [LARGE SCALE GENOMIC DNA]</scope>
    <source>
        <strain evidence="1">Derp</strain>
    </source>
</reference>
<keyword evidence="2" id="KW-1185">Reference proteome</keyword>
<evidence type="ECO:0000313" key="2">
    <source>
        <dbReference type="Proteomes" id="UP000887458"/>
    </source>
</evidence>
<accession>A0ABQ8ISF8</accession>
<protein>
    <submittedName>
        <fullName evidence="1">Uncharacterized protein</fullName>
    </submittedName>
</protein>
<reference evidence="1 2" key="1">
    <citation type="journal article" date="2018" name="J. Allergy Clin. Immunol.">
        <title>High-quality assembly of Dermatophagoides pteronyssinus genome and transcriptome reveals a wide range of novel allergens.</title>
        <authorList>
            <person name="Liu X.Y."/>
            <person name="Yang K.Y."/>
            <person name="Wang M.Q."/>
            <person name="Kwok J.S."/>
            <person name="Zeng X."/>
            <person name="Yang Z."/>
            <person name="Xiao X.J."/>
            <person name="Lau C.P."/>
            <person name="Li Y."/>
            <person name="Huang Z.M."/>
            <person name="Ba J.G."/>
            <person name="Yim A.K."/>
            <person name="Ouyang C.Y."/>
            <person name="Ngai S.M."/>
            <person name="Chan T.F."/>
            <person name="Leung E.L."/>
            <person name="Liu L."/>
            <person name="Liu Z.G."/>
            <person name="Tsui S.K."/>
        </authorList>
    </citation>
    <scope>NUCLEOTIDE SEQUENCE [LARGE SCALE GENOMIC DNA]</scope>
    <source>
        <strain evidence="1">Derp</strain>
    </source>
</reference>
<proteinExistence type="predicted"/>
<evidence type="ECO:0000313" key="1">
    <source>
        <dbReference type="EMBL" id="KAH9413257.1"/>
    </source>
</evidence>
<dbReference type="EMBL" id="NJHN03000122">
    <property type="protein sequence ID" value="KAH9413257.1"/>
    <property type="molecule type" value="Genomic_DNA"/>
</dbReference>
<dbReference type="Proteomes" id="UP000887458">
    <property type="component" value="Unassembled WGS sequence"/>
</dbReference>
<gene>
    <name evidence="1" type="ORF">DERP_012968</name>
</gene>